<protein>
    <recommendedName>
        <fullName evidence="8">PGG domain-containing protein</fullName>
    </recommendedName>
</protein>
<evidence type="ECO:0000256" key="4">
    <source>
        <dbReference type="ARBA" id="ARBA00022989"/>
    </source>
</evidence>
<dbReference type="EMBL" id="WJXA01000004">
    <property type="protein sequence ID" value="KAF7145433.1"/>
    <property type="molecule type" value="Genomic_DNA"/>
</dbReference>
<feature type="transmembrane region" description="Helical" evidence="7">
    <location>
        <begin position="150"/>
        <end position="170"/>
    </location>
</feature>
<sequence length="242" mass="26319">MLVAKLIATITFAAGFAIPGGYDDDQGPDRGMPVLVKKASFKAFVVANTIAVILCSASSVFLYVFASLYNVNNGREMIRNRLLSYLNCHHTMVAMMVAFISGTYAMLMLEQNMIDKEVQNTIMADNLPEQNMIDNLRAEQNQDTQDKKDALGTIVIVASLMATTTFAAAFEIPGGYDGNQGRDQGMAALARAAAFKAFLITNTIAMVCSVTSVFLCLVALNYEGRKIMTILKIAVQQPLLSF</sequence>
<evidence type="ECO:0000256" key="2">
    <source>
        <dbReference type="ARBA" id="ARBA00022692"/>
    </source>
</evidence>
<dbReference type="Pfam" id="PF13962">
    <property type="entry name" value="PGG"/>
    <property type="match status" value="2"/>
</dbReference>
<comment type="caution">
    <text evidence="9">The sequence shown here is derived from an EMBL/GenBank/DDBJ whole genome shotgun (WGS) entry which is preliminary data.</text>
</comment>
<proteinExistence type="predicted"/>
<evidence type="ECO:0000256" key="5">
    <source>
        <dbReference type="ARBA" id="ARBA00023043"/>
    </source>
</evidence>
<evidence type="ECO:0000313" key="10">
    <source>
        <dbReference type="Proteomes" id="UP000626092"/>
    </source>
</evidence>
<feature type="transmembrane region" description="Helical" evidence="7">
    <location>
        <begin position="43"/>
        <end position="69"/>
    </location>
</feature>
<dbReference type="PANTHER" id="PTHR24186">
    <property type="entry name" value="PROTEIN PHOSPHATASE 1 REGULATORY SUBUNIT"/>
    <property type="match status" value="1"/>
</dbReference>
<dbReference type="Proteomes" id="UP000626092">
    <property type="component" value="Unassembled WGS sequence"/>
</dbReference>
<keyword evidence="10" id="KW-1185">Reference proteome</keyword>
<evidence type="ECO:0000256" key="1">
    <source>
        <dbReference type="ARBA" id="ARBA00004141"/>
    </source>
</evidence>
<keyword evidence="4 7" id="KW-1133">Transmembrane helix</keyword>
<dbReference type="OrthoDB" id="10040922at2759"/>
<gene>
    <name evidence="9" type="ORF">RHSIM_Rhsim04G0192500</name>
</gene>
<evidence type="ECO:0000256" key="6">
    <source>
        <dbReference type="ARBA" id="ARBA00023136"/>
    </source>
</evidence>
<keyword evidence="5" id="KW-0040">ANK repeat</keyword>
<reference evidence="9" key="1">
    <citation type="submission" date="2019-11" db="EMBL/GenBank/DDBJ databases">
        <authorList>
            <person name="Liu Y."/>
            <person name="Hou J."/>
            <person name="Li T.-Q."/>
            <person name="Guan C.-H."/>
            <person name="Wu X."/>
            <person name="Wu H.-Z."/>
            <person name="Ling F."/>
            <person name="Zhang R."/>
            <person name="Shi X.-G."/>
            <person name="Ren J.-P."/>
            <person name="Chen E.-F."/>
            <person name="Sun J.-M."/>
        </authorList>
    </citation>
    <scope>NUCLEOTIDE SEQUENCE</scope>
    <source>
        <strain evidence="9">Adult_tree_wgs_1</strain>
        <tissue evidence="9">Leaves</tissue>
    </source>
</reference>
<comment type="subcellular location">
    <subcellularLocation>
        <location evidence="1">Membrane</location>
        <topology evidence="1">Multi-pass membrane protein</topology>
    </subcellularLocation>
</comment>
<evidence type="ECO:0000313" key="9">
    <source>
        <dbReference type="EMBL" id="KAF7145433.1"/>
    </source>
</evidence>
<organism evidence="9 10">
    <name type="scientific">Rhododendron simsii</name>
    <name type="common">Sims's rhododendron</name>
    <dbReference type="NCBI Taxonomy" id="118357"/>
    <lineage>
        <taxon>Eukaryota</taxon>
        <taxon>Viridiplantae</taxon>
        <taxon>Streptophyta</taxon>
        <taxon>Embryophyta</taxon>
        <taxon>Tracheophyta</taxon>
        <taxon>Spermatophyta</taxon>
        <taxon>Magnoliopsida</taxon>
        <taxon>eudicotyledons</taxon>
        <taxon>Gunneridae</taxon>
        <taxon>Pentapetalae</taxon>
        <taxon>asterids</taxon>
        <taxon>Ericales</taxon>
        <taxon>Ericaceae</taxon>
        <taxon>Ericoideae</taxon>
        <taxon>Rhodoreae</taxon>
        <taxon>Rhododendron</taxon>
    </lineage>
</organism>
<feature type="transmembrane region" description="Helical" evidence="7">
    <location>
        <begin position="89"/>
        <end position="109"/>
    </location>
</feature>
<keyword evidence="3" id="KW-0677">Repeat</keyword>
<evidence type="ECO:0000256" key="7">
    <source>
        <dbReference type="SAM" id="Phobius"/>
    </source>
</evidence>
<evidence type="ECO:0000256" key="3">
    <source>
        <dbReference type="ARBA" id="ARBA00022737"/>
    </source>
</evidence>
<dbReference type="InterPro" id="IPR026961">
    <property type="entry name" value="PGG_dom"/>
</dbReference>
<name>A0A834H691_RHOSS</name>
<feature type="domain" description="PGG" evidence="8">
    <location>
        <begin position="147"/>
        <end position="227"/>
    </location>
</feature>
<dbReference type="PANTHER" id="PTHR24186:SF50">
    <property type="entry name" value="ANKYRIN REPEAT-CONTAINING PROTEIN ITN1-LIKE ISOFORM X1"/>
    <property type="match status" value="1"/>
</dbReference>
<keyword evidence="6 7" id="KW-0472">Membrane</keyword>
<dbReference type="AlphaFoldDB" id="A0A834H691"/>
<evidence type="ECO:0000259" key="8">
    <source>
        <dbReference type="Pfam" id="PF13962"/>
    </source>
</evidence>
<feature type="domain" description="PGG" evidence="8">
    <location>
        <begin position="1"/>
        <end position="105"/>
    </location>
</feature>
<keyword evidence="2 7" id="KW-0812">Transmembrane</keyword>
<accession>A0A834H691</accession>
<feature type="transmembrane region" description="Helical" evidence="7">
    <location>
        <begin position="197"/>
        <end position="222"/>
    </location>
</feature>
<dbReference type="GO" id="GO:0005886">
    <property type="term" value="C:plasma membrane"/>
    <property type="evidence" value="ECO:0007669"/>
    <property type="project" value="TreeGrafter"/>
</dbReference>